<gene>
    <name evidence="1" type="ORF">BC938DRAFT_471142</name>
</gene>
<dbReference type="AlphaFoldDB" id="A0A433QUU1"/>
<keyword evidence="2" id="KW-1185">Reference proteome</keyword>
<organism evidence="1 2">
    <name type="scientific">Jimgerdemannia flammicorona</name>
    <dbReference type="NCBI Taxonomy" id="994334"/>
    <lineage>
        <taxon>Eukaryota</taxon>
        <taxon>Fungi</taxon>
        <taxon>Fungi incertae sedis</taxon>
        <taxon>Mucoromycota</taxon>
        <taxon>Mucoromycotina</taxon>
        <taxon>Endogonomycetes</taxon>
        <taxon>Endogonales</taxon>
        <taxon>Endogonaceae</taxon>
        <taxon>Jimgerdemannia</taxon>
    </lineage>
</organism>
<protein>
    <submittedName>
        <fullName evidence="1">Uncharacterized protein</fullName>
    </submittedName>
</protein>
<dbReference type="EMBL" id="RBNJ01001108">
    <property type="protein sequence ID" value="RUS33544.1"/>
    <property type="molecule type" value="Genomic_DNA"/>
</dbReference>
<dbReference type="Proteomes" id="UP000274822">
    <property type="component" value="Unassembled WGS sequence"/>
</dbReference>
<comment type="caution">
    <text evidence="1">The sequence shown here is derived from an EMBL/GenBank/DDBJ whole genome shotgun (WGS) entry which is preliminary data.</text>
</comment>
<proteinExistence type="predicted"/>
<accession>A0A433QUU1</accession>
<evidence type="ECO:0000313" key="2">
    <source>
        <dbReference type="Proteomes" id="UP000274822"/>
    </source>
</evidence>
<name>A0A433QUU1_9FUNG</name>
<evidence type="ECO:0000313" key="1">
    <source>
        <dbReference type="EMBL" id="RUS33544.1"/>
    </source>
</evidence>
<reference evidence="1 2" key="1">
    <citation type="journal article" date="2018" name="New Phytol.">
        <title>Phylogenomics of Endogonaceae and evolution of mycorrhizas within Mucoromycota.</title>
        <authorList>
            <person name="Chang Y."/>
            <person name="Desiro A."/>
            <person name="Na H."/>
            <person name="Sandor L."/>
            <person name="Lipzen A."/>
            <person name="Clum A."/>
            <person name="Barry K."/>
            <person name="Grigoriev I.V."/>
            <person name="Martin F.M."/>
            <person name="Stajich J.E."/>
            <person name="Smith M.E."/>
            <person name="Bonito G."/>
            <person name="Spatafora J.W."/>
        </authorList>
    </citation>
    <scope>NUCLEOTIDE SEQUENCE [LARGE SCALE GENOMIC DNA]</scope>
    <source>
        <strain evidence="1 2">AD002</strain>
    </source>
</reference>
<sequence>MHCPRGPLSWSRTPPPTLRFIAPTAPPSACLMAKAHFGTGELAHMTQCYFGIDVVEHHQRHRPDLWHPSRRPYGVRYHMPVRDWPCHIHSRIWREEGFLSWYS</sequence>